<evidence type="ECO:0000313" key="3">
    <source>
        <dbReference type="Proteomes" id="UP001043456"/>
    </source>
</evidence>
<evidence type="ECO:0008006" key="4">
    <source>
        <dbReference type="Google" id="ProtNLM"/>
    </source>
</evidence>
<dbReference type="Pfam" id="PF02458">
    <property type="entry name" value="Transferase"/>
    <property type="match status" value="1"/>
</dbReference>
<dbReference type="PANTHER" id="PTHR31642">
    <property type="entry name" value="TRICHOTHECENE 3-O-ACETYLTRANSFERASE"/>
    <property type="match status" value="1"/>
</dbReference>
<dbReference type="GO" id="GO:0016747">
    <property type="term" value="F:acyltransferase activity, transferring groups other than amino-acyl groups"/>
    <property type="evidence" value="ECO:0007669"/>
    <property type="project" value="TreeGrafter"/>
</dbReference>
<dbReference type="InterPro" id="IPR023213">
    <property type="entry name" value="CAT-like_dom_sf"/>
</dbReference>
<name>A0A9P3B5L0_9EURO</name>
<keyword evidence="1" id="KW-0808">Transferase</keyword>
<gene>
    <name evidence="2" type="ORF">Asppvi_001722</name>
</gene>
<proteinExistence type="predicted"/>
<evidence type="ECO:0000313" key="2">
    <source>
        <dbReference type="EMBL" id="GIJ83203.1"/>
    </source>
</evidence>
<reference evidence="2 3" key="1">
    <citation type="submission" date="2018-10" db="EMBL/GenBank/DDBJ databases">
        <title>Pan-genome distribution and transcriptional activeness of fungal secondary metabolism genes in Aspergillus section Fumigati.</title>
        <authorList>
            <person name="Takahashi H."/>
            <person name="Umemura M."/>
            <person name="Ninomiya A."/>
            <person name="Kusuya Y."/>
            <person name="Urayama S."/>
            <person name="Shimizu M."/>
            <person name="Watanabe A."/>
            <person name="Kamei K."/>
            <person name="Yaguchi T."/>
            <person name="Hagiwara D."/>
        </authorList>
    </citation>
    <scope>NUCLEOTIDE SEQUENCE [LARGE SCALE GENOMIC DNA]</scope>
    <source>
        <strain evidence="2 3">IFM 55266</strain>
    </source>
</reference>
<sequence length="312" mass="34808">MCNGIVLGLRFSHTVLDRTGAGTLLKVFALCCRGLPAAELPTNAEKENASRDMILHATLPDNRRRDHDEEYTIDPLAFEMLVDVRTRDSALKETCSAILHERGIDPMWVSSNDVFTAFLAVSISQAQISMNRPPKESDIVMAVNLRNKLQPSVPGGYLENMVTVMRTGFNPRLCHCNQVDDERKSRIAQLALKVRARLTSCDDDHVRSLILYVKDQNDWSTVNMKFSGMMSIASWRHLKACGLDFGSGFGSVRFDVPTVGAPDGLCIFMPRQAKAESDSLHDVPWDRYLSLDSAVMDALIQDPFFRSALAEI</sequence>
<dbReference type="AlphaFoldDB" id="A0A9P3B5L0"/>
<dbReference type="EMBL" id="BHVY01000001">
    <property type="protein sequence ID" value="GIJ83203.1"/>
    <property type="molecule type" value="Genomic_DNA"/>
</dbReference>
<dbReference type="Proteomes" id="UP001043456">
    <property type="component" value="Unassembled WGS sequence"/>
</dbReference>
<keyword evidence="3" id="KW-1185">Reference proteome</keyword>
<protein>
    <recommendedName>
        <fullName evidence="4">Transferase family-domain-containing protein</fullName>
    </recommendedName>
</protein>
<evidence type="ECO:0000256" key="1">
    <source>
        <dbReference type="ARBA" id="ARBA00022679"/>
    </source>
</evidence>
<dbReference type="GeneID" id="67000335"/>
<dbReference type="PANTHER" id="PTHR31642:SF310">
    <property type="entry name" value="FATTY ALCOHOL:CAFFEOYL-COA ACYLTRANSFERASE"/>
    <property type="match status" value="1"/>
</dbReference>
<dbReference type="OrthoDB" id="1862401at2759"/>
<comment type="caution">
    <text evidence="2">The sequence shown here is derived from an EMBL/GenBank/DDBJ whole genome shotgun (WGS) entry which is preliminary data.</text>
</comment>
<dbReference type="Gene3D" id="3.30.559.10">
    <property type="entry name" value="Chloramphenicol acetyltransferase-like domain"/>
    <property type="match status" value="2"/>
</dbReference>
<dbReference type="InterPro" id="IPR050317">
    <property type="entry name" value="Plant_Fungal_Acyltransferase"/>
</dbReference>
<dbReference type="RefSeq" id="XP_043153950.1">
    <property type="nucleotide sequence ID" value="XM_043298015.1"/>
</dbReference>
<accession>A0A9P3B5L0</accession>
<organism evidence="2 3">
    <name type="scientific">Aspergillus pseudoviridinutans</name>
    <dbReference type="NCBI Taxonomy" id="1517512"/>
    <lineage>
        <taxon>Eukaryota</taxon>
        <taxon>Fungi</taxon>
        <taxon>Dikarya</taxon>
        <taxon>Ascomycota</taxon>
        <taxon>Pezizomycotina</taxon>
        <taxon>Eurotiomycetes</taxon>
        <taxon>Eurotiomycetidae</taxon>
        <taxon>Eurotiales</taxon>
        <taxon>Aspergillaceae</taxon>
        <taxon>Aspergillus</taxon>
        <taxon>Aspergillus subgen. Fumigati</taxon>
    </lineage>
</organism>